<dbReference type="Pfam" id="PF07992">
    <property type="entry name" value="Pyr_redox_2"/>
    <property type="match status" value="1"/>
</dbReference>
<protein>
    <submittedName>
        <fullName evidence="3">Uncharacterized protein</fullName>
    </submittedName>
</protein>
<feature type="non-terminal residue" evidence="3">
    <location>
        <position position="1"/>
    </location>
</feature>
<dbReference type="InterPro" id="IPR009051">
    <property type="entry name" value="Helical_ferredxn"/>
</dbReference>
<proteinExistence type="predicted"/>
<dbReference type="InterPro" id="IPR023753">
    <property type="entry name" value="FAD/NAD-binding_dom"/>
</dbReference>
<organism evidence="3">
    <name type="scientific">marine sediment metagenome</name>
    <dbReference type="NCBI Taxonomy" id="412755"/>
    <lineage>
        <taxon>unclassified sequences</taxon>
        <taxon>metagenomes</taxon>
        <taxon>ecological metagenomes</taxon>
    </lineage>
</organism>
<evidence type="ECO:0000313" key="3">
    <source>
        <dbReference type="EMBL" id="GAG29041.1"/>
    </source>
</evidence>
<evidence type="ECO:0000259" key="2">
    <source>
        <dbReference type="Pfam" id="PF14691"/>
    </source>
</evidence>
<feature type="domain" description="FAD/NAD(P)-binding" evidence="1">
    <location>
        <begin position="123"/>
        <end position="238"/>
    </location>
</feature>
<dbReference type="SUPFAM" id="SSF51971">
    <property type="entry name" value="Nucleotide-binding domain"/>
    <property type="match status" value="1"/>
</dbReference>
<sequence length="242" mass="26901">ALHHSIDIKARDWGLKILPEVETGEKGSYPPCQVECPAGVNGQDFLYLLAQGKLKEALELVRMAIPFAGVLGRVCNHPCETECERGKVDDPLSIRSLHRFLADYELREGRDRATPIEKTKEERIAIIGSGPSGLACAYELINNGYPVTVFEAAPECGGMMRYGIPEYRLPKQILDNEISYIEELGVEIKKNIPVKSLKDIFNQGYKAIFLATGAWRSQMMDVPGEDAKGVIYALDFLKKVNS</sequence>
<feature type="domain" description="Dihydroprymidine dehydrogenase" evidence="2">
    <location>
        <begin position="29"/>
        <end position="108"/>
    </location>
</feature>
<dbReference type="SUPFAM" id="SSF46548">
    <property type="entry name" value="alpha-helical ferredoxin"/>
    <property type="match status" value="1"/>
</dbReference>
<dbReference type="Gene3D" id="3.50.50.60">
    <property type="entry name" value="FAD/NAD(P)-binding domain"/>
    <property type="match status" value="1"/>
</dbReference>
<feature type="non-terminal residue" evidence="3">
    <location>
        <position position="242"/>
    </location>
</feature>
<dbReference type="InterPro" id="IPR036188">
    <property type="entry name" value="FAD/NAD-bd_sf"/>
</dbReference>
<dbReference type="AlphaFoldDB" id="X0XW99"/>
<dbReference type="Gene3D" id="1.10.1060.10">
    <property type="entry name" value="Alpha-helical ferredoxin"/>
    <property type="match status" value="1"/>
</dbReference>
<dbReference type="Pfam" id="PF14691">
    <property type="entry name" value="Fer4_20"/>
    <property type="match status" value="1"/>
</dbReference>
<dbReference type="InterPro" id="IPR051394">
    <property type="entry name" value="Glutamate_Synthase"/>
</dbReference>
<dbReference type="InterPro" id="IPR028261">
    <property type="entry name" value="DPD_II"/>
</dbReference>
<name>X0XW99_9ZZZZ</name>
<dbReference type="PANTHER" id="PTHR43100">
    <property type="entry name" value="GLUTAMATE SYNTHASE [NADPH] SMALL CHAIN"/>
    <property type="match status" value="1"/>
</dbReference>
<dbReference type="GO" id="GO:0016491">
    <property type="term" value="F:oxidoreductase activity"/>
    <property type="evidence" value="ECO:0007669"/>
    <property type="project" value="InterPro"/>
</dbReference>
<dbReference type="EMBL" id="BARS01049015">
    <property type="protein sequence ID" value="GAG29041.1"/>
    <property type="molecule type" value="Genomic_DNA"/>
</dbReference>
<gene>
    <name evidence="3" type="ORF">S01H1_73360</name>
</gene>
<dbReference type="GO" id="GO:0051536">
    <property type="term" value="F:iron-sulfur cluster binding"/>
    <property type="evidence" value="ECO:0007669"/>
    <property type="project" value="InterPro"/>
</dbReference>
<dbReference type="PANTHER" id="PTHR43100:SF1">
    <property type="entry name" value="GLUTAMATE SYNTHASE [NADPH] SMALL CHAIN"/>
    <property type="match status" value="1"/>
</dbReference>
<evidence type="ECO:0000259" key="1">
    <source>
        <dbReference type="Pfam" id="PF07992"/>
    </source>
</evidence>
<accession>X0XW99</accession>
<reference evidence="3" key="1">
    <citation type="journal article" date="2014" name="Front. Microbiol.">
        <title>High frequency of phylogenetically diverse reductive dehalogenase-homologous genes in deep subseafloor sedimentary metagenomes.</title>
        <authorList>
            <person name="Kawai M."/>
            <person name="Futagami T."/>
            <person name="Toyoda A."/>
            <person name="Takaki Y."/>
            <person name="Nishi S."/>
            <person name="Hori S."/>
            <person name="Arai W."/>
            <person name="Tsubouchi T."/>
            <person name="Morono Y."/>
            <person name="Uchiyama I."/>
            <person name="Ito T."/>
            <person name="Fujiyama A."/>
            <person name="Inagaki F."/>
            <person name="Takami H."/>
        </authorList>
    </citation>
    <scope>NUCLEOTIDE SEQUENCE</scope>
    <source>
        <strain evidence="3">Expedition CK06-06</strain>
    </source>
</reference>
<comment type="caution">
    <text evidence="3">The sequence shown here is derived from an EMBL/GenBank/DDBJ whole genome shotgun (WGS) entry which is preliminary data.</text>
</comment>
<dbReference type="PRINTS" id="PR00419">
    <property type="entry name" value="ADXRDTASE"/>
</dbReference>